<evidence type="ECO:0000256" key="4">
    <source>
        <dbReference type="ARBA" id="ARBA00022741"/>
    </source>
</evidence>
<dbReference type="InterPro" id="IPR031327">
    <property type="entry name" value="MCM"/>
</dbReference>
<evidence type="ECO:0000256" key="13">
    <source>
        <dbReference type="ARBA" id="ARBA00042306"/>
    </source>
</evidence>
<comment type="catalytic activity">
    <reaction evidence="14">
        <text>ATP + H2O = ADP + phosphate + H(+)</text>
        <dbReference type="Rhea" id="RHEA:13065"/>
        <dbReference type="ChEBI" id="CHEBI:15377"/>
        <dbReference type="ChEBI" id="CHEBI:15378"/>
        <dbReference type="ChEBI" id="CHEBI:30616"/>
        <dbReference type="ChEBI" id="CHEBI:43474"/>
        <dbReference type="ChEBI" id="CHEBI:456216"/>
        <dbReference type="EC" id="3.6.4.12"/>
    </reaction>
</comment>
<keyword evidence="7" id="KW-0347">Helicase</keyword>
<dbReference type="EMBL" id="RQTK01002155">
    <property type="protein sequence ID" value="RUS68641.1"/>
    <property type="molecule type" value="Genomic_DNA"/>
</dbReference>
<dbReference type="GO" id="GO:0016787">
    <property type="term" value="F:hydrolase activity"/>
    <property type="evidence" value="ECO:0007669"/>
    <property type="project" value="UniProtKB-KW"/>
</dbReference>
<dbReference type="Pfam" id="PF17207">
    <property type="entry name" value="MCM_OB"/>
    <property type="match status" value="1"/>
</dbReference>
<evidence type="ECO:0000256" key="2">
    <source>
        <dbReference type="ARBA" id="ARBA00008010"/>
    </source>
</evidence>
<dbReference type="GO" id="GO:0005524">
    <property type="term" value="F:ATP binding"/>
    <property type="evidence" value="ECO:0007669"/>
    <property type="project" value="UniProtKB-KW"/>
</dbReference>
<feature type="domain" description="MCM8 N-terminal" evidence="17">
    <location>
        <begin position="94"/>
        <end position="202"/>
    </location>
</feature>
<feature type="domain" description="MCM OB" evidence="16">
    <location>
        <begin position="208"/>
        <end position="338"/>
    </location>
</feature>
<keyword evidence="6" id="KW-0378">Hydrolase</keyword>
<reference evidence="18 19" key="1">
    <citation type="submission" date="2019-01" db="EMBL/GenBank/DDBJ databases">
        <title>A draft genome assembly of the solar-powered sea slug Elysia chlorotica.</title>
        <authorList>
            <person name="Cai H."/>
            <person name="Li Q."/>
            <person name="Fang X."/>
            <person name="Li J."/>
            <person name="Curtis N.E."/>
            <person name="Altenburger A."/>
            <person name="Shibata T."/>
            <person name="Feng M."/>
            <person name="Maeda T."/>
            <person name="Schwartz J.A."/>
            <person name="Shigenobu S."/>
            <person name="Lundholm N."/>
            <person name="Nishiyama T."/>
            <person name="Yang H."/>
            <person name="Hasebe M."/>
            <person name="Li S."/>
            <person name="Pierce S.K."/>
            <person name="Wang J."/>
        </authorList>
    </citation>
    <scope>NUCLEOTIDE SEQUENCE [LARGE SCALE GENOMIC DNA]</scope>
    <source>
        <strain evidence="18">EC2010</strain>
        <tissue evidence="18">Whole organism of an adult</tissue>
    </source>
</reference>
<dbReference type="GO" id="GO:0017116">
    <property type="term" value="F:single-stranded DNA helicase activity"/>
    <property type="evidence" value="ECO:0007669"/>
    <property type="project" value="TreeGrafter"/>
</dbReference>
<proteinExistence type="inferred from homology"/>
<keyword evidence="9" id="KW-0238">DNA-binding</keyword>
<feature type="compositionally biased region" description="Polar residues" evidence="15">
    <location>
        <begin position="47"/>
        <end position="59"/>
    </location>
</feature>
<dbReference type="EC" id="3.6.4.12" evidence="3"/>
<evidence type="ECO:0000259" key="16">
    <source>
        <dbReference type="Pfam" id="PF17207"/>
    </source>
</evidence>
<organism evidence="18 19">
    <name type="scientific">Elysia chlorotica</name>
    <name type="common">Eastern emerald elysia</name>
    <name type="synonym">Sea slug</name>
    <dbReference type="NCBI Taxonomy" id="188477"/>
    <lineage>
        <taxon>Eukaryota</taxon>
        <taxon>Metazoa</taxon>
        <taxon>Spiralia</taxon>
        <taxon>Lophotrochozoa</taxon>
        <taxon>Mollusca</taxon>
        <taxon>Gastropoda</taxon>
        <taxon>Heterobranchia</taxon>
        <taxon>Euthyneura</taxon>
        <taxon>Panpulmonata</taxon>
        <taxon>Sacoglossa</taxon>
        <taxon>Placobranchoidea</taxon>
        <taxon>Plakobranchidae</taxon>
        <taxon>Elysia</taxon>
    </lineage>
</organism>
<dbReference type="Proteomes" id="UP000271974">
    <property type="component" value="Unassembled WGS sequence"/>
</dbReference>
<dbReference type="GO" id="GO:0097362">
    <property type="term" value="C:MCM8-MCM9 complex"/>
    <property type="evidence" value="ECO:0007669"/>
    <property type="project" value="UniProtKB-ARBA"/>
</dbReference>
<dbReference type="PANTHER" id="PTHR11630">
    <property type="entry name" value="DNA REPLICATION LICENSING FACTOR MCM FAMILY MEMBER"/>
    <property type="match status" value="1"/>
</dbReference>
<gene>
    <name evidence="18" type="ORF">EGW08_023597</name>
</gene>
<feature type="compositionally biased region" description="Low complexity" evidence="15">
    <location>
        <begin position="23"/>
        <end position="35"/>
    </location>
</feature>
<accession>A0A3S0Z1F9</accession>
<comment type="subcellular location">
    <subcellularLocation>
        <location evidence="1">Nucleus</location>
    </subcellularLocation>
</comment>
<evidence type="ECO:0000256" key="3">
    <source>
        <dbReference type="ARBA" id="ARBA00012551"/>
    </source>
</evidence>
<sequence>MSQTSASSTSTNRGGRGRGRGWWRGWRARGGNFNRRGSRGGNHRATVPSTSSSNSIQGVQKTQLVQTHLQIVSPYVGWALYLPGQPYSDHSPVVDMVQSFEKYFVSWNKLYDWDDIEQKGFFVVDYTELSSDKTIQDNIPDLNVQLKDNPEKVLACVGLAMHQIVSHKHQQDLISVSTELGGTKEDVPQYCAQQIFARIKNFGSPLALKSFKANCFGKFVTIKGTVVRVGNIKPLCTVMAFKCASCSLIQAVNLPDGKYSLPTSCPGDDCRGRTFFPCRNDAQTRTIDWQTIRVQEIMSDSQKEAGRVPRTIDCELTRDLVDACVPGDIVTVTGIVKVNSVDEGRGKSRDKCIFLLYLHGNNVTNIKGNKRKVKDGSDNYGLAMDFSMKELYAIQEIQSQPNLFHLLI</sequence>
<keyword evidence="8" id="KW-0067">ATP-binding</keyword>
<evidence type="ECO:0000259" key="17">
    <source>
        <dbReference type="Pfam" id="PF26065"/>
    </source>
</evidence>
<evidence type="ECO:0000256" key="5">
    <source>
        <dbReference type="ARBA" id="ARBA00022763"/>
    </source>
</evidence>
<dbReference type="Gene3D" id="2.20.28.10">
    <property type="match status" value="1"/>
</dbReference>
<feature type="non-terminal residue" evidence="18">
    <location>
        <position position="408"/>
    </location>
</feature>
<dbReference type="GO" id="GO:0000724">
    <property type="term" value="P:double-strand break repair via homologous recombination"/>
    <property type="evidence" value="ECO:0007669"/>
    <property type="project" value="UniProtKB-ARBA"/>
</dbReference>
<evidence type="ECO:0000256" key="14">
    <source>
        <dbReference type="ARBA" id="ARBA00047995"/>
    </source>
</evidence>
<protein>
    <recommendedName>
        <fullName evidence="12">DNA helicase MCM8</fullName>
        <ecNumber evidence="3">3.6.4.12</ecNumber>
    </recommendedName>
    <alternativeName>
        <fullName evidence="13">Minichromosome maintenance 8</fullName>
    </alternativeName>
</protein>
<dbReference type="GO" id="GO:0005634">
    <property type="term" value="C:nucleus"/>
    <property type="evidence" value="ECO:0007669"/>
    <property type="project" value="UniProtKB-SubCell"/>
</dbReference>
<evidence type="ECO:0000256" key="6">
    <source>
        <dbReference type="ARBA" id="ARBA00022801"/>
    </source>
</evidence>
<keyword evidence="19" id="KW-1185">Reference proteome</keyword>
<keyword evidence="4" id="KW-0547">Nucleotide-binding</keyword>
<evidence type="ECO:0000256" key="10">
    <source>
        <dbReference type="ARBA" id="ARBA00023204"/>
    </source>
</evidence>
<evidence type="ECO:0000256" key="15">
    <source>
        <dbReference type="SAM" id="MobiDB-lite"/>
    </source>
</evidence>
<comment type="similarity">
    <text evidence="2">Belongs to the MCM family.</text>
</comment>
<keyword evidence="10" id="KW-0234">DNA repair</keyword>
<comment type="caution">
    <text evidence="18">The sequence shown here is derived from an EMBL/GenBank/DDBJ whole genome shotgun (WGS) entry which is preliminary data.</text>
</comment>
<evidence type="ECO:0000313" key="19">
    <source>
        <dbReference type="Proteomes" id="UP000271974"/>
    </source>
</evidence>
<evidence type="ECO:0000256" key="8">
    <source>
        <dbReference type="ARBA" id="ARBA00022840"/>
    </source>
</evidence>
<keyword evidence="11" id="KW-0539">Nucleus</keyword>
<dbReference type="Pfam" id="PF26065">
    <property type="entry name" value="MCM8_N"/>
    <property type="match status" value="1"/>
</dbReference>
<dbReference type="PANTHER" id="PTHR11630:SF47">
    <property type="entry name" value="DNA HELICASE MCM8"/>
    <property type="match status" value="1"/>
</dbReference>
<evidence type="ECO:0000256" key="7">
    <source>
        <dbReference type="ARBA" id="ARBA00022806"/>
    </source>
</evidence>
<dbReference type="InterPro" id="IPR012340">
    <property type="entry name" value="NA-bd_OB-fold"/>
</dbReference>
<keyword evidence="5" id="KW-0227">DNA damage</keyword>
<dbReference type="OrthoDB" id="422555at2759"/>
<name>A0A3S0Z1F9_ELYCH</name>
<evidence type="ECO:0000256" key="9">
    <source>
        <dbReference type="ARBA" id="ARBA00023125"/>
    </source>
</evidence>
<dbReference type="AlphaFoldDB" id="A0A3S0Z1F9"/>
<dbReference type="Gene3D" id="2.40.50.140">
    <property type="entry name" value="Nucleic acid-binding proteins"/>
    <property type="match status" value="1"/>
</dbReference>
<feature type="region of interest" description="Disordered" evidence="15">
    <location>
        <begin position="1"/>
        <end position="59"/>
    </location>
</feature>
<dbReference type="STRING" id="188477.A0A3S0Z1F9"/>
<evidence type="ECO:0000256" key="12">
    <source>
        <dbReference type="ARBA" id="ARBA00041084"/>
    </source>
</evidence>
<evidence type="ECO:0000256" key="1">
    <source>
        <dbReference type="ARBA" id="ARBA00004123"/>
    </source>
</evidence>
<dbReference type="InterPro" id="IPR058767">
    <property type="entry name" value="MCM8_N"/>
</dbReference>
<evidence type="ECO:0000256" key="11">
    <source>
        <dbReference type="ARBA" id="ARBA00023242"/>
    </source>
</evidence>
<evidence type="ECO:0000313" key="18">
    <source>
        <dbReference type="EMBL" id="RUS68641.1"/>
    </source>
</evidence>
<dbReference type="FunFam" id="2.20.28.10:FF:000007">
    <property type="entry name" value="DNA helicase MCM8 isoform X1"/>
    <property type="match status" value="1"/>
</dbReference>
<dbReference type="SUPFAM" id="SSF50249">
    <property type="entry name" value="Nucleic acid-binding proteins"/>
    <property type="match status" value="1"/>
</dbReference>
<feature type="compositionally biased region" description="Polar residues" evidence="15">
    <location>
        <begin position="1"/>
        <end position="11"/>
    </location>
</feature>
<dbReference type="GO" id="GO:0003697">
    <property type="term" value="F:single-stranded DNA binding"/>
    <property type="evidence" value="ECO:0007669"/>
    <property type="project" value="TreeGrafter"/>
</dbReference>
<dbReference type="InterPro" id="IPR033762">
    <property type="entry name" value="MCM_OB"/>
</dbReference>